<evidence type="ECO:0000313" key="2">
    <source>
        <dbReference type="EMBL" id="MDY2585757.1"/>
    </source>
</evidence>
<sequence length="145" mass="16388">MKSKTTYILAFIICAFLLSSSSTLKENTDQKEDTNTLVEHLGKPIDINLKGTVVNHNNEPLDSVTITVGNRTIQTDARGQFEIKNATGYENFLPVEAHRKGYKDTFLSLNSEVENSEIDIRLTKKENTCLFWFCKHNHNLPVSAN</sequence>
<feature type="chain" id="PRO_5047101850" evidence="1">
    <location>
        <begin position="25"/>
        <end position="145"/>
    </location>
</feature>
<dbReference type="SUPFAM" id="SSF49464">
    <property type="entry name" value="Carboxypeptidase regulatory domain-like"/>
    <property type="match status" value="1"/>
</dbReference>
<protein>
    <submittedName>
        <fullName evidence="2">Carboxypeptidase-like regulatory domain-containing protein</fullName>
    </submittedName>
</protein>
<name>A0ABU5EII7_9FLAO</name>
<gene>
    <name evidence="2" type="ORF">SNF14_00275</name>
</gene>
<evidence type="ECO:0000256" key="1">
    <source>
        <dbReference type="SAM" id="SignalP"/>
    </source>
</evidence>
<organism evidence="2 3">
    <name type="scientific">Winogradskyella aquimaris</name>
    <dbReference type="NCBI Taxonomy" id="864074"/>
    <lineage>
        <taxon>Bacteria</taxon>
        <taxon>Pseudomonadati</taxon>
        <taxon>Bacteroidota</taxon>
        <taxon>Flavobacteriia</taxon>
        <taxon>Flavobacteriales</taxon>
        <taxon>Flavobacteriaceae</taxon>
        <taxon>Winogradskyella</taxon>
    </lineage>
</organism>
<feature type="signal peptide" evidence="1">
    <location>
        <begin position="1"/>
        <end position="24"/>
    </location>
</feature>
<evidence type="ECO:0000313" key="3">
    <source>
        <dbReference type="Proteomes" id="UP001285855"/>
    </source>
</evidence>
<dbReference type="RefSeq" id="WP_320554144.1">
    <property type="nucleotide sequence ID" value="NZ_JAXDAE010000001.1"/>
</dbReference>
<keyword evidence="3" id="KW-1185">Reference proteome</keyword>
<dbReference type="Proteomes" id="UP001285855">
    <property type="component" value="Unassembled WGS sequence"/>
</dbReference>
<dbReference type="Gene3D" id="2.60.40.1120">
    <property type="entry name" value="Carboxypeptidase-like, regulatory domain"/>
    <property type="match status" value="1"/>
</dbReference>
<reference evidence="2 3" key="1">
    <citation type="submission" date="2023-11" db="EMBL/GenBank/DDBJ databases">
        <title>Winogradskyella pelagius sp. nov., isolated from coastal sediment.</title>
        <authorList>
            <person name="Li F."/>
        </authorList>
    </citation>
    <scope>NUCLEOTIDE SEQUENCE [LARGE SCALE GENOMIC DNA]</scope>
    <source>
        <strain evidence="2 3">KCTC 23502</strain>
    </source>
</reference>
<keyword evidence="1" id="KW-0732">Signal</keyword>
<dbReference type="EMBL" id="JAXDAE010000001">
    <property type="protein sequence ID" value="MDY2585757.1"/>
    <property type="molecule type" value="Genomic_DNA"/>
</dbReference>
<comment type="caution">
    <text evidence="2">The sequence shown here is derived from an EMBL/GenBank/DDBJ whole genome shotgun (WGS) entry which is preliminary data.</text>
</comment>
<accession>A0ABU5EII7</accession>
<proteinExistence type="predicted"/>
<dbReference type="InterPro" id="IPR008969">
    <property type="entry name" value="CarboxyPept-like_regulatory"/>
</dbReference>